<keyword evidence="1" id="KW-0732">Signal</keyword>
<accession>A0A7S0H0H8</accession>
<feature type="signal peptide" evidence="1">
    <location>
        <begin position="1"/>
        <end position="20"/>
    </location>
</feature>
<evidence type="ECO:0000313" key="3">
    <source>
        <dbReference type="EMBL" id="CAD8448379.1"/>
    </source>
</evidence>
<dbReference type="CDD" id="cd14498">
    <property type="entry name" value="DSP"/>
    <property type="match status" value="1"/>
</dbReference>
<sequence length="345" mass="39285">MAFQKFILLGILIKFTPLHTYVLPGFEENPVEFMTSLGALGLLSHVFIKGFRGKLPWQESSPCNDYIPEPPRERKNPKYKWQKIFVHKALPCGRCGRAFFKHKDNKTESQIQQEWKDRKAARSQIMADKLEIASTVHKTIKQQYDRLTAPGRPQDDILPQRKKEDIGLPFNQTESWAIPIIGMSDKGSIWLSSSNACRSSFLRDMSIGSVINTAKNLPDYQKRELNRAKAMGIKILNLPLEEQQTDKFEERMVEGVKFMHLALQKGESVLVHGDTDIARPTATTLAYIMARNKARLQDASKMLQKRIPGGKHVFGMAGTGGGFANKLMEFEHSNKLMELRKKIEN</sequence>
<name>A0A7S0H0H8_9EUKA</name>
<dbReference type="SUPFAM" id="SSF52799">
    <property type="entry name" value="(Phosphotyrosine protein) phosphatases II"/>
    <property type="match status" value="1"/>
</dbReference>
<dbReference type="Gene3D" id="3.90.190.10">
    <property type="entry name" value="Protein tyrosine phosphatase superfamily"/>
    <property type="match status" value="1"/>
</dbReference>
<dbReference type="Pfam" id="PF00782">
    <property type="entry name" value="DSPc"/>
    <property type="match status" value="1"/>
</dbReference>
<dbReference type="AlphaFoldDB" id="A0A7S0H0H8"/>
<gene>
    <name evidence="3" type="ORF">LAMO00422_LOCUS9506</name>
</gene>
<dbReference type="EMBL" id="HBEM01013819">
    <property type="protein sequence ID" value="CAD8448379.1"/>
    <property type="molecule type" value="Transcribed_RNA"/>
</dbReference>
<evidence type="ECO:0000256" key="1">
    <source>
        <dbReference type="SAM" id="SignalP"/>
    </source>
</evidence>
<reference evidence="3" key="1">
    <citation type="submission" date="2021-01" db="EMBL/GenBank/DDBJ databases">
        <authorList>
            <person name="Corre E."/>
            <person name="Pelletier E."/>
            <person name="Niang G."/>
            <person name="Scheremetjew M."/>
            <person name="Finn R."/>
            <person name="Kale V."/>
            <person name="Holt S."/>
            <person name="Cochrane G."/>
            <person name="Meng A."/>
            <person name="Brown T."/>
            <person name="Cohen L."/>
        </authorList>
    </citation>
    <scope>NUCLEOTIDE SEQUENCE</scope>
    <source>
        <strain evidence="3">CCMP2058</strain>
    </source>
</reference>
<evidence type="ECO:0000259" key="2">
    <source>
        <dbReference type="Pfam" id="PF00782"/>
    </source>
</evidence>
<organism evidence="3">
    <name type="scientific">Amorphochlora amoebiformis</name>
    <dbReference type="NCBI Taxonomy" id="1561963"/>
    <lineage>
        <taxon>Eukaryota</taxon>
        <taxon>Sar</taxon>
        <taxon>Rhizaria</taxon>
        <taxon>Cercozoa</taxon>
        <taxon>Chlorarachniophyceae</taxon>
        <taxon>Amorphochlora</taxon>
    </lineage>
</organism>
<dbReference type="InterPro" id="IPR000340">
    <property type="entry name" value="Dual-sp_phosphatase_cat-dom"/>
</dbReference>
<feature type="domain" description="Dual specificity phosphatase catalytic" evidence="2">
    <location>
        <begin position="189"/>
        <end position="307"/>
    </location>
</feature>
<proteinExistence type="predicted"/>
<feature type="chain" id="PRO_5031034753" description="Dual specificity phosphatase catalytic domain-containing protein" evidence="1">
    <location>
        <begin position="21"/>
        <end position="345"/>
    </location>
</feature>
<dbReference type="InterPro" id="IPR029021">
    <property type="entry name" value="Prot-tyrosine_phosphatase-like"/>
</dbReference>
<protein>
    <recommendedName>
        <fullName evidence="2">Dual specificity phosphatase catalytic domain-containing protein</fullName>
    </recommendedName>
</protein>